<organism evidence="2 3">
    <name type="scientific">Phreatobacter aquaticus</name>
    <dbReference type="NCBI Taxonomy" id="2570229"/>
    <lineage>
        <taxon>Bacteria</taxon>
        <taxon>Pseudomonadati</taxon>
        <taxon>Pseudomonadota</taxon>
        <taxon>Alphaproteobacteria</taxon>
        <taxon>Hyphomicrobiales</taxon>
        <taxon>Phreatobacteraceae</taxon>
        <taxon>Phreatobacter</taxon>
    </lineage>
</organism>
<evidence type="ECO:0000313" key="3">
    <source>
        <dbReference type="Proteomes" id="UP000298588"/>
    </source>
</evidence>
<dbReference type="Pfam" id="PF12915">
    <property type="entry name" value="DUF3833"/>
    <property type="match status" value="1"/>
</dbReference>
<dbReference type="AlphaFoldDB" id="A0A4D7QDC9"/>
<reference evidence="2 3" key="1">
    <citation type="submission" date="2019-04" db="EMBL/GenBank/DDBJ databases">
        <title>Phreatobacter aquaticus sp. nov.</title>
        <authorList>
            <person name="Choi A."/>
            <person name="Baek K."/>
        </authorList>
    </citation>
    <scope>NUCLEOTIDE SEQUENCE [LARGE SCALE GENOMIC DNA]</scope>
    <source>
        <strain evidence="2 3">NMCR1094</strain>
    </source>
</reference>
<dbReference type="InterPro" id="IPR024409">
    <property type="entry name" value="DUF3833"/>
</dbReference>
<name>A0A4D7QDC9_9HYPH</name>
<feature type="signal peptide" evidence="1">
    <location>
        <begin position="1"/>
        <end position="25"/>
    </location>
</feature>
<dbReference type="PROSITE" id="PS51318">
    <property type="entry name" value="TAT"/>
    <property type="match status" value="1"/>
</dbReference>
<dbReference type="EMBL" id="CP039865">
    <property type="protein sequence ID" value="QCK85218.1"/>
    <property type="molecule type" value="Genomic_DNA"/>
</dbReference>
<dbReference type="InterPro" id="IPR006311">
    <property type="entry name" value="TAT_signal"/>
</dbReference>
<accession>A0A4D7QDC9</accession>
<protein>
    <submittedName>
        <fullName evidence="2">DUF3833 domain-containing protein</fullName>
    </submittedName>
</protein>
<dbReference type="KEGG" id="paqt:E8L99_05200"/>
<proteinExistence type="predicted"/>
<dbReference type="Proteomes" id="UP000298588">
    <property type="component" value="Chromosome"/>
</dbReference>
<dbReference type="RefSeq" id="WP_137098552.1">
    <property type="nucleotide sequence ID" value="NZ_CP039865.1"/>
</dbReference>
<gene>
    <name evidence="2" type="ORF">E8L99_05200</name>
</gene>
<feature type="chain" id="PRO_5020421746" evidence="1">
    <location>
        <begin position="26"/>
        <end position="176"/>
    </location>
</feature>
<sequence length="176" mass="19469">MTLSRRTLLSAPVLLAGLSPMVAEARPTASQPLVLERVFRGRLRAEGRFTSRLGGATRTLVALMNGRWDGRVLTLAEDFTYSDGERDRVTWRFTKLGEGRYAGTREDVIGTADVRNDGAALKLSYDALVKTGFGRLRVHFEDVIVARPDGSLYNTAVVTFFGIPVGDVELVIRRIR</sequence>
<dbReference type="OrthoDB" id="5296954at2"/>
<keyword evidence="3" id="KW-1185">Reference proteome</keyword>
<keyword evidence="1" id="KW-0732">Signal</keyword>
<evidence type="ECO:0000313" key="2">
    <source>
        <dbReference type="EMBL" id="QCK85218.1"/>
    </source>
</evidence>
<evidence type="ECO:0000256" key="1">
    <source>
        <dbReference type="SAM" id="SignalP"/>
    </source>
</evidence>